<feature type="transmembrane region" description="Helical" evidence="1">
    <location>
        <begin position="12"/>
        <end position="31"/>
    </location>
</feature>
<keyword evidence="1" id="KW-1133">Transmembrane helix</keyword>
<dbReference type="EMBL" id="MN739055">
    <property type="protein sequence ID" value="QHS86443.1"/>
    <property type="molecule type" value="Genomic_DNA"/>
</dbReference>
<accession>A0A6C0B4N1</accession>
<protein>
    <submittedName>
        <fullName evidence="2">Uncharacterized protein</fullName>
    </submittedName>
</protein>
<evidence type="ECO:0000313" key="2">
    <source>
        <dbReference type="EMBL" id="QHS86443.1"/>
    </source>
</evidence>
<keyword evidence="1" id="KW-0812">Transmembrane</keyword>
<evidence type="ECO:0000256" key="1">
    <source>
        <dbReference type="SAM" id="Phobius"/>
    </source>
</evidence>
<feature type="transmembrane region" description="Helical" evidence="1">
    <location>
        <begin position="51"/>
        <end position="72"/>
    </location>
</feature>
<dbReference type="AlphaFoldDB" id="A0A6C0B4N1"/>
<organism evidence="2">
    <name type="scientific">viral metagenome</name>
    <dbReference type="NCBI Taxonomy" id="1070528"/>
    <lineage>
        <taxon>unclassified sequences</taxon>
        <taxon>metagenomes</taxon>
        <taxon>organismal metagenomes</taxon>
    </lineage>
</organism>
<keyword evidence="1" id="KW-0472">Membrane</keyword>
<sequence length="79" mass="9357">MYIISGTSFHLIAISFFVYLLVNLFENLIHYNIGRFSNKETKLELPSKKDWIKIIVVMCVFALLQGLLTYYFNKQFTQK</sequence>
<name>A0A6C0B4N1_9ZZZZ</name>
<proteinExistence type="predicted"/>
<reference evidence="2" key="1">
    <citation type="journal article" date="2020" name="Nature">
        <title>Giant virus diversity and host interactions through global metagenomics.</title>
        <authorList>
            <person name="Schulz F."/>
            <person name="Roux S."/>
            <person name="Paez-Espino D."/>
            <person name="Jungbluth S."/>
            <person name="Walsh D.A."/>
            <person name="Denef V.J."/>
            <person name="McMahon K.D."/>
            <person name="Konstantinidis K.T."/>
            <person name="Eloe-Fadrosh E.A."/>
            <person name="Kyrpides N.C."/>
            <person name="Woyke T."/>
        </authorList>
    </citation>
    <scope>NUCLEOTIDE SEQUENCE</scope>
    <source>
        <strain evidence="2">GVMAG-M-3300009187-29</strain>
    </source>
</reference>